<keyword evidence="2" id="KW-1133">Transmembrane helix</keyword>
<reference evidence="3" key="1">
    <citation type="journal article" date="2022" name="IScience">
        <title>Evolution of zygomycete secretomes and the origins of terrestrial fungal ecologies.</title>
        <authorList>
            <person name="Chang Y."/>
            <person name="Wang Y."/>
            <person name="Mondo S."/>
            <person name="Ahrendt S."/>
            <person name="Andreopoulos W."/>
            <person name="Barry K."/>
            <person name="Beard J."/>
            <person name="Benny G.L."/>
            <person name="Blankenship S."/>
            <person name="Bonito G."/>
            <person name="Cuomo C."/>
            <person name="Desiro A."/>
            <person name="Gervers K.A."/>
            <person name="Hundley H."/>
            <person name="Kuo A."/>
            <person name="LaButti K."/>
            <person name="Lang B.F."/>
            <person name="Lipzen A."/>
            <person name="O'Donnell K."/>
            <person name="Pangilinan J."/>
            <person name="Reynolds N."/>
            <person name="Sandor L."/>
            <person name="Smith M.E."/>
            <person name="Tsang A."/>
            <person name="Grigoriev I.V."/>
            <person name="Stajich J.E."/>
            <person name="Spatafora J.W."/>
        </authorList>
    </citation>
    <scope>NUCLEOTIDE SEQUENCE</scope>
    <source>
        <strain evidence="3">RSA 2281</strain>
    </source>
</reference>
<proteinExistence type="predicted"/>
<comment type="caution">
    <text evidence="3">The sequence shown here is derived from an EMBL/GenBank/DDBJ whole genome shotgun (WGS) entry which is preliminary data.</text>
</comment>
<dbReference type="GO" id="GO:0006654">
    <property type="term" value="P:phosphatidic acid biosynthetic process"/>
    <property type="evidence" value="ECO:0007669"/>
    <property type="project" value="TreeGrafter"/>
</dbReference>
<dbReference type="AlphaFoldDB" id="A0AAD5PIY2"/>
<name>A0AAD5PIY2_9FUNG</name>
<organism evidence="3 4">
    <name type="scientific">Phascolomyces articulosus</name>
    <dbReference type="NCBI Taxonomy" id="60185"/>
    <lineage>
        <taxon>Eukaryota</taxon>
        <taxon>Fungi</taxon>
        <taxon>Fungi incertae sedis</taxon>
        <taxon>Mucoromycota</taxon>
        <taxon>Mucoromycotina</taxon>
        <taxon>Mucoromycetes</taxon>
        <taxon>Mucorales</taxon>
        <taxon>Lichtheimiaceae</taxon>
        <taxon>Phascolomyces</taxon>
    </lineage>
</organism>
<dbReference type="PANTHER" id="PTHR31303:SF1">
    <property type="entry name" value="CTP-DEPENDENT DIACYLGLYCEROL KINASE 1"/>
    <property type="match status" value="1"/>
</dbReference>
<dbReference type="InterPro" id="IPR037997">
    <property type="entry name" value="Dgk1-like"/>
</dbReference>
<accession>A0AAD5PIY2</accession>
<evidence type="ECO:0000313" key="3">
    <source>
        <dbReference type="EMBL" id="KAI9275571.1"/>
    </source>
</evidence>
<dbReference type="GO" id="GO:0005789">
    <property type="term" value="C:endoplasmic reticulum membrane"/>
    <property type="evidence" value="ECO:0007669"/>
    <property type="project" value="TreeGrafter"/>
</dbReference>
<evidence type="ECO:0000256" key="1">
    <source>
        <dbReference type="SAM" id="MobiDB-lite"/>
    </source>
</evidence>
<feature type="region of interest" description="Disordered" evidence="1">
    <location>
        <begin position="1"/>
        <end position="26"/>
    </location>
</feature>
<gene>
    <name evidence="3" type="ORF">BDA99DRAFT_495833</name>
</gene>
<reference evidence="3" key="2">
    <citation type="submission" date="2023-02" db="EMBL/GenBank/DDBJ databases">
        <authorList>
            <consortium name="DOE Joint Genome Institute"/>
            <person name="Mondo S.J."/>
            <person name="Chang Y."/>
            <person name="Wang Y."/>
            <person name="Ahrendt S."/>
            <person name="Andreopoulos W."/>
            <person name="Barry K."/>
            <person name="Beard J."/>
            <person name="Benny G.L."/>
            <person name="Blankenship S."/>
            <person name="Bonito G."/>
            <person name="Cuomo C."/>
            <person name="Desiro A."/>
            <person name="Gervers K.A."/>
            <person name="Hundley H."/>
            <person name="Kuo A."/>
            <person name="LaButti K."/>
            <person name="Lang B.F."/>
            <person name="Lipzen A."/>
            <person name="O'Donnell K."/>
            <person name="Pangilinan J."/>
            <person name="Reynolds N."/>
            <person name="Sandor L."/>
            <person name="Smith M.W."/>
            <person name="Tsang A."/>
            <person name="Grigoriev I.V."/>
            <person name="Stajich J.E."/>
            <person name="Spatafora J.W."/>
        </authorList>
    </citation>
    <scope>NUCLEOTIDE SEQUENCE</scope>
    <source>
        <strain evidence="3">RSA 2281</strain>
    </source>
</reference>
<feature type="transmembrane region" description="Helical" evidence="2">
    <location>
        <begin position="170"/>
        <end position="188"/>
    </location>
</feature>
<dbReference type="PANTHER" id="PTHR31303">
    <property type="entry name" value="CTP-DEPENDENT DIACYLGLYCEROL KINASE 1"/>
    <property type="match status" value="1"/>
</dbReference>
<keyword evidence="2" id="KW-0812">Transmembrane</keyword>
<feature type="compositionally biased region" description="Basic residues" evidence="1">
    <location>
        <begin position="1"/>
        <end position="23"/>
    </location>
</feature>
<keyword evidence="2" id="KW-0472">Membrane</keyword>
<evidence type="ECO:0008006" key="5">
    <source>
        <dbReference type="Google" id="ProtNLM"/>
    </source>
</evidence>
<evidence type="ECO:0000256" key="2">
    <source>
        <dbReference type="SAM" id="Phobius"/>
    </source>
</evidence>
<dbReference type="Proteomes" id="UP001209540">
    <property type="component" value="Unassembled WGS sequence"/>
</dbReference>
<keyword evidence="4" id="KW-1185">Reference proteome</keyword>
<dbReference type="EMBL" id="JAIXMP010000003">
    <property type="protein sequence ID" value="KAI9275571.1"/>
    <property type="molecule type" value="Genomic_DNA"/>
</dbReference>
<feature type="transmembrane region" description="Helical" evidence="2">
    <location>
        <begin position="111"/>
        <end position="132"/>
    </location>
</feature>
<dbReference type="GO" id="GO:0004143">
    <property type="term" value="F:ATP-dependent diacylglycerol kinase activity"/>
    <property type="evidence" value="ECO:0007669"/>
    <property type="project" value="InterPro"/>
</dbReference>
<sequence>MTVRLQHKQPHKKPIKPPLRRKNPQQQKIQDHFAHIQPEGSWEIPRKSFHYSIGFLVLYLYKHDFNSEDTYPALVAFLALVLSTEVLRFSWDSFNVLYCKVMGSLMRKNEIHSRLNGTAYYLMGVLVALYFFPKDIASLSIVYLSWADPTASICGRLWGQYTFRYGKKSLAGTLGAMVIGTIVTYYFITEFLTESYDYTSSSIPLYAMSLYGGLVAGLSEALGDSAGLDDNLVIPIVSSILLWIPLVFLDL</sequence>
<feature type="transmembrane region" description="Helical" evidence="2">
    <location>
        <begin position="232"/>
        <end position="249"/>
    </location>
</feature>
<feature type="transmembrane region" description="Helical" evidence="2">
    <location>
        <begin position="138"/>
        <end position="158"/>
    </location>
</feature>
<evidence type="ECO:0000313" key="4">
    <source>
        <dbReference type="Proteomes" id="UP001209540"/>
    </source>
</evidence>
<protein>
    <recommendedName>
        <fullName evidence="5">Phosphatidate cytidylyltransferase</fullName>
    </recommendedName>
</protein>